<evidence type="ECO:0008006" key="3">
    <source>
        <dbReference type="Google" id="ProtNLM"/>
    </source>
</evidence>
<name>A0A2C6MGR9_9FIRM</name>
<proteinExistence type="predicted"/>
<evidence type="ECO:0000313" key="1">
    <source>
        <dbReference type="EMBL" id="PHJ39438.1"/>
    </source>
</evidence>
<dbReference type="InterPro" id="IPR001036">
    <property type="entry name" value="Acrflvin-R"/>
</dbReference>
<dbReference type="GO" id="GO:0042910">
    <property type="term" value="F:xenobiotic transmembrane transporter activity"/>
    <property type="evidence" value="ECO:0007669"/>
    <property type="project" value="TreeGrafter"/>
</dbReference>
<dbReference type="PANTHER" id="PTHR32063">
    <property type="match status" value="1"/>
</dbReference>
<reference evidence="1 2" key="1">
    <citation type="submission" date="2013-09" db="EMBL/GenBank/DDBJ databases">
        <title>Biodegradation of hydrocarbons in the deep terrestrial subsurface : characterization of a microbial consortium composed of two Desulfotomaculum species originating from a deep geological formation.</title>
        <authorList>
            <person name="Aullo T."/>
            <person name="Berlendis S."/>
            <person name="Lascourreges J.-F."/>
            <person name="Dessort D."/>
            <person name="Saint-Laurent S."/>
            <person name="Schraauwers B."/>
            <person name="Mas J."/>
            <person name="Magot M."/>
            <person name="Ranchou-Peyruse A."/>
        </authorList>
    </citation>
    <scope>NUCLEOTIDE SEQUENCE [LARGE SCALE GENOMIC DNA]</scope>
    <source>
        <strain evidence="1 2">Bs107</strain>
    </source>
</reference>
<protein>
    <recommendedName>
        <fullName evidence="3">Acriflavin resistance protein</fullName>
    </recommendedName>
</protein>
<sequence>MVLGLYTFGKIGVELYPAVNTPYVSVSVSYPGAGAEEIETQIIKPLEDSLSSLGQLKNIMSTATTGRGTVILEFDLSVDADEVAIDVQKTWIISGAACPTGRMILWSSSGISMIPR</sequence>
<comment type="caution">
    <text evidence="1">The sequence shown here is derived from an EMBL/GenBank/DDBJ whole genome shotgun (WGS) entry which is preliminary data.</text>
</comment>
<accession>A0A2C6MGR9</accession>
<dbReference type="Proteomes" id="UP000222564">
    <property type="component" value="Unassembled WGS sequence"/>
</dbReference>
<evidence type="ECO:0000313" key="2">
    <source>
        <dbReference type="Proteomes" id="UP000222564"/>
    </source>
</evidence>
<dbReference type="EMBL" id="AWQQ01000020">
    <property type="protein sequence ID" value="PHJ39438.1"/>
    <property type="molecule type" value="Genomic_DNA"/>
</dbReference>
<dbReference type="PANTHER" id="PTHR32063:SF0">
    <property type="entry name" value="SWARMING MOTILITY PROTEIN SWRC"/>
    <property type="match status" value="1"/>
</dbReference>
<gene>
    <name evidence="1" type="ORF">P378_03250</name>
</gene>
<organism evidence="1 2">
    <name type="scientific">Desulforamulus profundi</name>
    <dbReference type="NCBI Taxonomy" id="1383067"/>
    <lineage>
        <taxon>Bacteria</taxon>
        <taxon>Bacillati</taxon>
        <taxon>Bacillota</taxon>
        <taxon>Clostridia</taxon>
        <taxon>Eubacteriales</taxon>
        <taxon>Peptococcaceae</taxon>
        <taxon>Desulforamulus</taxon>
    </lineage>
</organism>
<dbReference type="GO" id="GO:0005886">
    <property type="term" value="C:plasma membrane"/>
    <property type="evidence" value="ECO:0007669"/>
    <property type="project" value="TreeGrafter"/>
</dbReference>
<dbReference type="Pfam" id="PF00873">
    <property type="entry name" value="ACR_tran"/>
    <property type="match status" value="1"/>
</dbReference>
<dbReference type="AlphaFoldDB" id="A0A2C6MGR9"/>
<keyword evidence="2" id="KW-1185">Reference proteome</keyword>
<dbReference type="SUPFAM" id="SSF82693">
    <property type="entry name" value="Multidrug efflux transporter AcrB pore domain, PN1, PN2, PC1 and PC2 subdomains"/>
    <property type="match status" value="1"/>
</dbReference>
<dbReference type="Gene3D" id="3.30.70.1430">
    <property type="entry name" value="Multidrug efflux transporter AcrB pore domain"/>
    <property type="match status" value="1"/>
</dbReference>